<accession>A0A517QKQ5</accession>
<sequence length="104" mass="12280">MLDDLTEWSRFAKPSLTVLGLVFLWTWEMFFPLVLPRRNRWLHASRTVQYALFNTHCSIRTVQYALFNTHCSIRSVQYALFNTLCSIRSVQYALFNTLWALGKS</sequence>
<evidence type="ECO:0000313" key="2">
    <source>
        <dbReference type="EMBL" id="QDT32225.1"/>
    </source>
</evidence>
<organism evidence="2 3">
    <name type="scientific">Thalassoglobus polymorphus</name>
    <dbReference type="NCBI Taxonomy" id="2527994"/>
    <lineage>
        <taxon>Bacteria</taxon>
        <taxon>Pseudomonadati</taxon>
        <taxon>Planctomycetota</taxon>
        <taxon>Planctomycetia</taxon>
        <taxon>Planctomycetales</taxon>
        <taxon>Planctomycetaceae</taxon>
        <taxon>Thalassoglobus</taxon>
    </lineage>
</organism>
<protein>
    <submittedName>
        <fullName evidence="2">Uncharacterized protein</fullName>
    </submittedName>
</protein>
<keyword evidence="3" id="KW-1185">Reference proteome</keyword>
<feature type="transmembrane region" description="Helical" evidence="1">
    <location>
        <begin position="15"/>
        <end position="35"/>
    </location>
</feature>
<reference evidence="2 3" key="1">
    <citation type="submission" date="2019-02" db="EMBL/GenBank/DDBJ databases">
        <title>Deep-cultivation of Planctomycetes and their phenomic and genomic characterization uncovers novel biology.</title>
        <authorList>
            <person name="Wiegand S."/>
            <person name="Jogler M."/>
            <person name="Boedeker C."/>
            <person name="Pinto D."/>
            <person name="Vollmers J."/>
            <person name="Rivas-Marin E."/>
            <person name="Kohn T."/>
            <person name="Peeters S.H."/>
            <person name="Heuer A."/>
            <person name="Rast P."/>
            <person name="Oberbeckmann S."/>
            <person name="Bunk B."/>
            <person name="Jeske O."/>
            <person name="Meyerdierks A."/>
            <person name="Storesund J.E."/>
            <person name="Kallscheuer N."/>
            <person name="Luecker S."/>
            <person name="Lage O.M."/>
            <person name="Pohl T."/>
            <person name="Merkel B.J."/>
            <person name="Hornburger P."/>
            <person name="Mueller R.-W."/>
            <person name="Bruemmer F."/>
            <person name="Labrenz M."/>
            <person name="Spormann A.M."/>
            <person name="Op den Camp H."/>
            <person name="Overmann J."/>
            <person name="Amann R."/>
            <person name="Jetten M.S.M."/>
            <person name="Mascher T."/>
            <person name="Medema M.H."/>
            <person name="Devos D.P."/>
            <person name="Kaster A.-K."/>
            <person name="Ovreas L."/>
            <person name="Rohde M."/>
            <person name="Galperin M.Y."/>
            <person name="Jogler C."/>
        </authorList>
    </citation>
    <scope>NUCLEOTIDE SEQUENCE [LARGE SCALE GENOMIC DNA]</scope>
    <source>
        <strain evidence="2 3">Mal48</strain>
    </source>
</reference>
<keyword evidence="1" id="KW-1133">Transmembrane helix</keyword>
<dbReference type="EMBL" id="CP036267">
    <property type="protein sequence ID" value="QDT32225.1"/>
    <property type="molecule type" value="Genomic_DNA"/>
</dbReference>
<evidence type="ECO:0000313" key="3">
    <source>
        <dbReference type="Proteomes" id="UP000315724"/>
    </source>
</evidence>
<keyword evidence="1" id="KW-0472">Membrane</keyword>
<evidence type="ECO:0000256" key="1">
    <source>
        <dbReference type="SAM" id="Phobius"/>
    </source>
</evidence>
<name>A0A517QKQ5_9PLAN</name>
<dbReference type="KEGG" id="tpol:Mal48_14680"/>
<gene>
    <name evidence="2" type="ORF">Mal48_14680</name>
</gene>
<proteinExistence type="predicted"/>
<dbReference type="Proteomes" id="UP000315724">
    <property type="component" value="Chromosome"/>
</dbReference>
<keyword evidence="1" id="KW-0812">Transmembrane</keyword>
<dbReference type="AlphaFoldDB" id="A0A517QKQ5"/>